<accession>K0XK80</accession>
<feature type="transmembrane region" description="Helical" evidence="1">
    <location>
        <begin position="64"/>
        <end position="82"/>
    </location>
</feature>
<comment type="caution">
    <text evidence="2">The sequence shown here is derived from an EMBL/GenBank/DDBJ whole genome shotgun (WGS) entry which is preliminary data.</text>
</comment>
<keyword evidence="1" id="KW-0812">Transmembrane</keyword>
<organism evidence="2 3">
    <name type="scientific">Barnesiella intestinihominis YIT 11860</name>
    <dbReference type="NCBI Taxonomy" id="742726"/>
    <lineage>
        <taxon>Bacteria</taxon>
        <taxon>Pseudomonadati</taxon>
        <taxon>Bacteroidota</taxon>
        <taxon>Bacteroidia</taxon>
        <taxon>Bacteroidales</taxon>
        <taxon>Barnesiellaceae</taxon>
        <taxon>Barnesiella</taxon>
    </lineage>
</organism>
<keyword evidence="1" id="KW-0472">Membrane</keyword>
<keyword evidence="3" id="KW-1185">Reference proteome</keyword>
<evidence type="ECO:0000313" key="2">
    <source>
        <dbReference type="EMBL" id="EJZ64220.1"/>
    </source>
</evidence>
<evidence type="ECO:0000256" key="1">
    <source>
        <dbReference type="SAM" id="Phobius"/>
    </source>
</evidence>
<gene>
    <name evidence="2" type="ORF">HMPREF9448_01480</name>
</gene>
<protein>
    <recommendedName>
        <fullName evidence="4">Yip1 domain-containing protein</fullName>
    </recommendedName>
</protein>
<dbReference type="RefSeq" id="WP_008861941.1">
    <property type="nucleotide sequence ID" value="NZ_JH815204.1"/>
</dbReference>
<evidence type="ECO:0000313" key="3">
    <source>
        <dbReference type="Proteomes" id="UP000006044"/>
    </source>
</evidence>
<feature type="transmembrane region" description="Helical" evidence="1">
    <location>
        <begin position="170"/>
        <end position="191"/>
    </location>
</feature>
<dbReference type="OrthoDB" id="998157at2"/>
<dbReference type="EMBL" id="ADLE01000009">
    <property type="protein sequence ID" value="EJZ64220.1"/>
    <property type="molecule type" value="Genomic_DNA"/>
</dbReference>
<keyword evidence="1" id="KW-1133">Transmembrane helix</keyword>
<dbReference type="Proteomes" id="UP000006044">
    <property type="component" value="Unassembled WGS sequence"/>
</dbReference>
<dbReference type="AlphaFoldDB" id="K0XK80"/>
<feature type="transmembrane region" description="Helical" evidence="1">
    <location>
        <begin position="20"/>
        <end position="38"/>
    </location>
</feature>
<dbReference type="HOGENOM" id="CLU_115328_0_0_10"/>
<dbReference type="GeneID" id="77848745"/>
<feature type="transmembrane region" description="Helical" evidence="1">
    <location>
        <begin position="134"/>
        <end position="158"/>
    </location>
</feature>
<name>K0XK80_9BACT</name>
<dbReference type="STRING" id="742726.HMPREF9448_01480"/>
<proteinExistence type="predicted"/>
<sequence length="195" mass="22048">MKDSWKFISNPFYKVAGYKAAGWGILGIVITTVIAYGADVHFHGLLHYGGAPHSEWWCFVVEHLVIWLIPSLLVYILSLFCSRSHVRPIDVLGTVAFSQLPFVLLALCMTFPPVRHFMSIQSLQAIEDALSDKMFLFSAIWIGALSLLIAIWVLYWIFRAISVSCNLRGRNLWIVFIVGTFGGDILCRYLIGLCY</sequence>
<reference evidence="2 3" key="1">
    <citation type="submission" date="2012-08" db="EMBL/GenBank/DDBJ databases">
        <title>The Genome Sequence of Barnesiella intestinihominis YIT 11860.</title>
        <authorList>
            <consortium name="The Broad Institute Genome Sequencing Platform"/>
            <person name="Earl A."/>
            <person name="Ward D."/>
            <person name="Feldgarden M."/>
            <person name="Gevers D."/>
            <person name="Morotomi M."/>
            <person name="Walker B."/>
            <person name="Young S.K."/>
            <person name="Zeng Q."/>
            <person name="Gargeya S."/>
            <person name="Fitzgerald M."/>
            <person name="Haas B."/>
            <person name="Abouelleil A."/>
            <person name="Alvarado L."/>
            <person name="Arachchi H.M."/>
            <person name="Berlin A.M."/>
            <person name="Chapman S.B."/>
            <person name="Goldberg J."/>
            <person name="Griggs A."/>
            <person name="Gujja S."/>
            <person name="Hansen M."/>
            <person name="Howarth C."/>
            <person name="Imamovic A."/>
            <person name="Larimer J."/>
            <person name="McCowen C."/>
            <person name="Montmayeur A."/>
            <person name="Murphy C."/>
            <person name="Neiman D."/>
            <person name="Pearson M."/>
            <person name="Priest M."/>
            <person name="Roberts A."/>
            <person name="Saif S."/>
            <person name="Shea T."/>
            <person name="Sisk P."/>
            <person name="Sykes S."/>
            <person name="Wortman J."/>
            <person name="Nusbaum C."/>
            <person name="Birren B."/>
        </authorList>
    </citation>
    <scope>NUCLEOTIDE SEQUENCE [LARGE SCALE GENOMIC DNA]</scope>
    <source>
        <strain evidence="2 3">YIT 11860</strain>
    </source>
</reference>
<feature type="transmembrane region" description="Helical" evidence="1">
    <location>
        <begin position="94"/>
        <end position="114"/>
    </location>
</feature>
<dbReference type="eggNOG" id="ENOG5032WTS">
    <property type="taxonomic scope" value="Bacteria"/>
</dbReference>
<evidence type="ECO:0008006" key="4">
    <source>
        <dbReference type="Google" id="ProtNLM"/>
    </source>
</evidence>